<evidence type="ECO:0000256" key="1">
    <source>
        <dbReference type="SAM" id="MobiDB-lite"/>
    </source>
</evidence>
<reference evidence="2 3" key="2">
    <citation type="journal article" date="2014" name="Stand. Genomic Sci.">
        <title>An updated genome annotation for the model marine bacterium Ruegeria pomeroyi DSS-3.</title>
        <authorList>
            <person name="Rivers A.R."/>
            <person name="Smith C.B."/>
            <person name="Moran M.A."/>
        </authorList>
    </citation>
    <scope>GENOME REANNOTATION</scope>
    <source>
        <strain evidence="3">ATCC 700808 / DSM 15171 / DSS-3</strain>
    </source>
</reference>
<protein>
    <submittedName>
        <fullName evidence="2">Uncharacterized protein</fullName>
    </submittedName>
</protein>
<keyword evidence="3" id="KW-1185">Reference proteome</keyword>
<dbReference type="PaxDb" id="246200-SPO2508"/>
<evidence type="ECO:0000313" key="3">
    <source>
        <dbReference type="Proteomes" id="UP000001023"/>
    </source>
</evidence>
<feature type="compositionally biased region" description="Polar residues" evidence="1">
    <location>
        <begin position="1"/>
        <end position="21"/>
    </location>
</feature>
<proteinExistence type="predicted"/>
<feature type="region of interest" description="Disordered" evidence="1">
    <location>
        <begin position="1"/>
        <end position="26"/>
    </location>
</feature>
<reference evidence="2 3" key="1">
    <citation type="journal article" date="2004" name="Nature">
        <title>Genome sequence of Silicibacter pomeroyi reveals adaptations to the marine environment.</title>
        <authorList>
            <person name="Moran M.A."/>
            <person name="Buchan A."/>
            <person name="Gonzalez J.M."/>
            <person name="Heidelberg J.F."/>
            <person name="Whitman W.B."/>
            <person name="Kiene R.P."/>
            <person name="Henriksen J.R."/>
            <person name="King G.M."/>
            <person name="Belas R."/>
            <person name="Fuqua C."/>
            <person name="Brinkac L."/>
            <person name="Lewis M."/>
            <person name="Johri S."/>
            <person name="Weaver B."/>
            <person name="Pai G."/>
            <person name="Eisen J.A."/>
            <person name="Rahe E."/>
            <person name="Sheldon W.M."/>
            <person name="Ye W."/>
            <person name="Miller T.R."/>
            <person name="Carlton J."/>
            <person name="Rasko D.A."/>
            <person name="Paulsen I.T."/>
            <person name="Ren Q."/>
            <person name="Daugherty S.C."/>
            <person name="Deboy R.T."/>
            <person name="Dodson R.J."/>
            <person name="Durkin A.S."/>
            <person name="Madupu R."/>
            <person name="Nelson W.C."/>
            <person name="Sullivan S.A."/>
            <person name="Rosovitz M.J."/>
            <person name="Haft D.H."/>
            <person name="Selengut J."/>
            <person name="Ward N."/>
        </authorList>
    </citation>
    <scope>NUCLEOTIDE SEQUENCE [LARGE SCALE GENOMIC DNA]</scope>
    <source>
        <strain evidence="3">ATCC 700808 / DSM 15171 / DSS-3</strain>
    </source>
</reference>
<evidence type="ECO:0000313" key="2">
    <source>
        <dbReference type="EMBL" id="AAV95758.1"/>
    </source>
</evidence>
<accession>Q5LQI2</accession>
<organism evidence="2 3">
    <name type="scientific">Ruegeria pomeroyi (strain ATCC 700808 / DSM 15171 / DSS-3)</name>
    <name type="common">Silicibacter pomeroyi</name>
    <dbReference type="NCBI Taxonomy" id="246200"/>
    <lineage>
        <taxon>Bacteria</taxon>
        <taxon>Pseudomonadati</taxon>
        <taxon>Pseudomonadota</taxon>
        <taxon>Alphaproteobacteria</taxon>
        <taxon>Rhodobacterales</taxon>
        <taxon>Roseobacteraceae</taxon>
        <taxon>Ruegeria</taxon>
    </lineage>
</organism>
<dbReference type="Proteomes" id="UP000001023">
    <property type="component" value="Chromosome"/>
</dbReference>
<sequence>MKKSFSNTGSPATVRGSSTPTLGDRPMTAMLKINQIQGEIKDGASMMDGDVTGLFSSGSAPMASASALMGEGAQMFSTSCEASGRDTTTGEGVQMFSTSCEASGRDTTTGEGVQMFSTSCEASGRDTTTGEGVQMFSTSCQKTGAVAVKLGEGTQMFSSGS</sequence>
<dbReference type="EMBL" id="CP000031">
    <property type="protein sequence ID" value="AAV95758.1"/>
    <property type="molecule type" value="Genomic_DNA"/>
</dbReference>
<dbReference type="KEGG" id="sil:SPO2508"/>
<gene>
    <name evidence="2" type="ordered locus">SPO2508</name>
</gene>
<name>Q5LQI2_RUEPO</name>
<dbReference type="AlphaFoldDB" id="Q5LQI2"/>
<dbReference type="HOGENOM" id="CLU_1642457_0_0_5"/>
<dbReference type="AntiFam" id="ANF00269">
    <property type="entry name" value="Translation of CRISPR region"/>
</dbReference>